<sequence length="143" mass="15582">MASTAQVSSDSPSQAMEAPRIPPSEGGAPTSPSFSAPQRRYEMKRPPTTPGATILRPESSVRRPPTKRARTLGSDESSKAPQPEPPVATHARAPADSELLFDMSLESIIRRPMVTTPPIEGNSNCRARPFHSELYFDQEVTQQ</sequence>
<dbReference type="Proteomes" id="UP001227230">
    <property type="component" value="Chromosome 14"/>
</dbReference>
<protein>
    <submittedName>
        <fullName evidence="2">Uncharacterized protein</fullName>
    </submittedName>
</protein>
<evidence type="ECO:0000313" key="2">
    <source>
        <dbReference type="EMBL" id="WKA02815.1"/>
    </source>
</evidence>
<feature type="region of interest" description="Disordered" evidence="1">
    <location>
        <begin position="114"/>
        <end position="143"/>
    </location>
</feature>
<dbReference type="EMBL" id="CP126661">
    <property type="protein sequence ID" value="WKA02815.1"/>
    <property type="molecule type" value="Genomic_DNA"/>
</dbReference>
<reference evidence="2 3" key="1">
    <citation type="journal article" date="2023" name="Hortic Res">
        <title>The complete reference genome for grapevine (Vitis vinifera L.) genetics and breeding.</title>
        <authorList>
            <person name="Shi X."/>
            <person name="Cao S."/>
            <person name="Wang X."/>
            <person name="Huang S."/>
            <person name="Wang Y."/>
            <person name="Liu Z."/>
            <person name="Liu W."/>
            <person name="Leng X."/>
            <person name="Peng Y."/>
            <person name="Wang N."/>
            <person name="Wang Y."/>
            <person name="Ma Z."/>
            <person name="Xu X."/>
            <person name="Zhang F."/>
            <person name="Xue H."/>
            <person name="Zhong H."/>
            <person name="Wang Y."/>
            <person name="Zhang K."/>
            <person name="Velt A."/>
            <person name="Avia K."/>
            <person name="Holtgrawe D."/>
            <person name="Grimplet J."/>
            <person name="Matus J.T."/>
            <person name="Ware D."/>
            <person name="Wu X."/>
            <person name="Wang H."/>
            <person name="Liu C."/>
            <person name="Fang Y."/>
            <person name="Rustenholz C."/>
            <person name="Cheng Z."/>
            <person name="Xiao H."/>
            <person name="Zhou Y."/>
        </authorList>
    </citation>
    <scope>NUCLEOTIDE SEQUENCE [LARGE SCALE GENOMIC DNA]</scope>
    <source>
        <strain evidence="3">cv. Pinot noir / PN40024</strain>
        <tissue evidence="2">Leaf</tissue>
    </source>
</reference>
<feature type="compositionally biased region" description="Polar residues" evidence="1">
    <location>
        <begin position="1"/>
        <end position="14"/>
    </location>
</feature>
<gene>
    <name evidence="2" type="ORF">VitviT2T_020968</name>
</gene>
<proteinExistence type="predicted"/>
<name>A0ABY9D5H8_VITVI</name>
<keyword evidence="3" id="KW-1185">Reference proteome</keyword>
<evidence type="ECO:0000313" key="3">
    <source>
        <dbReference type="Proteomes" id="UP001227230"/>
    </source>
</evidence>
<organism evidence="2 3">
    <name type="scientific">Vitis vinifera</name>
    <name type="common">Grape</name>
    <dbReference type="NCBI Taxonomy" id="29760"/>
    <lineage>
        <taxon>Eukaryota</taxon>
        <taxon>Viridiplantae</taxon>
        <taxon>Streptophyta</taxon>
        <taxon>Embryophyta</taxon>
        <taxon>Tracheophyta</taxon>
        <taxon>Spermatophyta</taxon>
        <taxon>Magnoliopsida</taxon>
        <taxon>eudicotyledons</taxon>
        <taxon>Gunneridae</taxon>
        <taxon>Pentapetalae</taxon>
        <taxon>rosids</taxon>
        <taxon>Vitales</taxon>
        <taxon>Vitaceae</taxon>
        <taxon>Viteae</taxon>
        <taxon>Vitis</taxon>
    </lineage>
</organism>
<accession>A0ABY9D5H8</accession>
<feature type="region of interest" description="Disordered" evidence="1">
    <location>
        <begin position="1"/>
        <end position="96"/>
    </location>
</feature>
<evidence type="ECO:0000256" key="1">
    <source>
        <dbReference type="SAM" id="MobiDB-lite"/>
    </source>
</evidence>